<evidence type="ECO:0000259" key="1">
    <source>
        <dbReference type="PROSITE" id="PS50076"/>
    </source>
</evidence>
<proteinExistence type="predicted"/>
<feature type="domain" description="J" evidence="1">
    <location>
        <begin position="83"/>
        <end position="160"/>
    </location>
</feature>
<accession>A0AAN8GBR0</accession>
<dbReference type="InterPro" id="IPR036869">
    <property type="entry name" value="J_dom_sf"/>
</dbReference>
<dbReference type="EMBL" id="JAZGQO010000021">
    <property type="protein sequence ID" value="KAK6166421.1"/>
    <property type="molecule type" value="Genomic_DNA"/>
</dbReference>
<sequence>MYSIQVASFKRAFFRQIVKRICAGYYCCTVTDRQTVKASAMYNIGLTSCTKFQRLQNDSCSFRTFSTSRTLCIEVKLKSDLNNACTILGVDPDCDISELREAYLTLAKKYHPDSGCATADPRKFSQVKEAYRSVLEAKKGGILEEDDPDDPDKYIYDIKHTAPQHRQYLSFEGIGFGSPSQRQKQYEQYKVWKAAANVQDHRIQNLASETETALVVQDKKHAKKIKISNAIERVVEDLIQESMNKGDFDNLSGSGKPLEYVGRNPMVDTETHNLNKILINNGFTPEWITLQSEIRNEMKDARQKLSILAKKLRQEPSEEMEKKWQSQIKKYKFKVNDINEKIDKYNMIVPFIDKQFAHFDAEKDINRILNNFEKYLPSEEETERMYNSQFLTQEQFYIQNLNRGEKIKWGEVWHNIKLVFKSTSTV</sequence>
<dbReference type="Pfam" id="PF09350">
    <property type="entry name" value="DJC28_CD"/>
    <property type="match status" value="1"/>
</dbReference>
<dbReference type="PANTHER" id="PTHR39158">
    <property type="entry name" value="OS08G0560600 PROTEIN"/>
    <property type="match status" value="1"/>
</dbReference>
<dbReference type="InterPro" id="IPR052573">
    <property type="entry name" value="DnaJ_C_subfamily_28"/>
</dbReference>
<dbReference type="InterPro" id="IPR001623">
    <property type="entry name" value="DnaJ_domain"/>
</dbReference>
<dbReference type="PROSITE" id="PS50076">
    <property type="entry name" value="DNAJ_2"/>
    <property type="match status" value="1"/>
</dbReference>
<dbReference type="Proteomes" id="UP001347796">
    <property type="component" value="Unassembled WGS sequence"/>
</dbReference>
<evidence type="ECO:0000313" key="2">
    <source>
        <dbReference type="EMBL" id="KAK6166421.1"/>
    </source>
</evidence>
<dbReference type="InterPro" id="IPR018961">
    <property type="entry name" value="DnaJ_homolog_subfam-C_membr-28"/>
</dbReference>
<keyword evidence="3" id="KW-1185">Reference proteome</keyword>
<reference evidence="2 3" key="1">
    <citation type="submission" date="2024-01" db="EMBL/GenBank/DDBJ databases">
        <title>The genome of the rayed Mediterranean limpet Patella caerulea (Linnaeus, 1758).</title>
        <authorList>
            <person name="Anh-Thu Weber A."/>
            <person name="Halstead-Nussloch G."/>
        </authorList>
    </citation>
    <scope>NUCLEOTIDE SEQUENCE [LARGE SCALE GENOMIC DNA]</scope>
    <source>
        <strain evidence="2">AATW-2023a</strain>
        <tissue evidence="2">Whole specimen</tissue>
    </source>
</reference>
<comment type="caution">
    <text evidence="2">The sequence shown here is derived from an EMBL/GenBank/DDBJ whole genome shotgun (WGS) entry which is preliminary data.</text>
</comment>
<dbReference type="SUPFAM" id="SSF46565">
    <property type="entry name" value="Chaperone J-domain"/>
    <property type="match status" value="1"/>
</dbReference>
<protein>
    <recommendedName>
        <fullName evidence="1">J domain-containing protein</fullName>
    </recommendedName>
</protein>
<dbReference type="Pfam" id="PF00226">
    <property type="entry name" value="DnaJ"/>
    <property type="match status" value="1"/>
</dbReference>
<gene>
    <name evidence="2" type="ORF">SNE40_023116</name>
</gene>
<dbReference type="SMART" id="SM00271">
    <property type="entry name" value="DnaJ"/>
    <property type="match status" value="1"/>
</dbReference>
<dbReference type="PRINTS" id="PR00625">
    <property type="entry name" value="JDOMAIN"/>
</dbReference>
<dbReference type="AlphaFoldDB" id="A0AAN8GBR0"/>
<organism evidence="2 3">
    <name type="scientific">Patella caerulea</name>
    <name type="common">Rayed Mediterranean limpet</name>
    <dbReference type="NCBI Taxonomy" id="87958"/>
    <lineage>
        <taxon>Eukaryota</taxon>
        <taxon>Metazoa</taxon>
        <taxon>Spiralia</taxon>
        <taxon>Lophotrochozoa</taxon>
        <taxon>Mollusca</taxon>
        <taxon>Gastropoda</taxon>
        <taxon>Patellogastropoda</taxon>
        <taxon>Patelloidea</taxon>
        <taxon>Patellidae</taxon>
        <taxon>Patella</taxon>
    </lineage>
</organism>
<dbReference type="PANTHER" id="PTHR39158:SF1">
    <property type="entry name" value="DNAJ HOMOLOG SUBFAMILY C MEMBER 28"/>
    <property type="match status" value="1"/>
</dbReference>
<name>A0AAN8GBR0_PATCE</name>
<dbReference type="CDD" id="cd06257">
    <property type="entry name" value="DnaJ"/>
    <property type="match status" value="1"/>
</dbReference>
<evidence type="ECO:0000313" key="3">
    <source>
        <dbReference type="Proteomes" id="UP001347796"/>
    </source>
</evidence>
<dbReference type="Gene3D" id="1.10.287.110">
    <property type="entry name" value="DnaJ domain"/>
    <property type="match status" value="1"/>
</dbReference>